<dbReference type="SUPFAM" id="SSF51735">
    <property type="entry name" value="NAD(P)-binding Rossmann-fold domains"/>
    <property type="match status" value="1"/>
</dbReference>
<sequence>MPETRTILVTGASSGIGRATALAFARCATAPEAMAPSARPGPVSR</sequence>
<organism evidence="1 2">
    <name type="scientific">Belnapia arida</name>
    <dbReference type="NCBI Taxonomy" id="2804533"/>
    <lineage>
        <taxon>Bacteria</taxon>
        <taxon>Pseudomonadati</taxon>
        <taxon>Pseudomonadota</taxon>
        <taxon>Alphaproteobacteria</taxon>
        <taxon>Acetobacterales</taxon>
        <taxon>Roseomonadaceae</taxon>
        <taxon>Belnapia</taxon>
    </lineage>
</organism>
<protein>
    <recommendedName>
        <fullName evidence="3">Short chain dehydrogenase</fullName>
    </recommendedName>
</protein>
<reference evidence="1 2" key="1">
    <citation type="submission" date="2021-01" db="EMBL/GenBank/DDBJ databases">
        <title>Belnapia mucosa sp. nov. and Belnapia arida sp. nov., isolated from the Tabernas Desert (Almeria, Spain).</title>
        <authorList>
            <person name="Molina-Menor E."/>
            <person name="Vidal-Verdu A."/>
            <person name="Calonge A."/>
            <person name="Satari L."/>
            <person name="Pereto J."/>
            <person name="Porcar M."/>
        </authorList>
    </citation>
    <scope>NUCLEOTIDE SEQUENCE [LARGE SCALE GENOMIC DNA]</scope>
    <source>
        <strain evidence="1 2">T18</strain>
    </source>
</reference>
<name>A0ABS1U3B6_9PROT</name>
<dbReference type="RefSeq" id="WP_202832312.1">
    <property type="nucleotide sequence ID" value="NZ_JAETWB010000005.1"/>
</dbReference>
<proteinExistence type="predicted"/>
<evidence type="ECO:0008006" key="3">
    <source>
        <dbReference type="Google" id="ProtNLM"/>
    </source>
</evidence>
<comment type="caution">
    <text evidence="1">The sequence shown here is derived from an EMBL/GenBank/DDBJ whole genome shotgun (WGS) entry which is preliminary data.</text>
</comment>
<evidence type="ECO:0000313" key="1">
    <source>
        <dbReference type="EMBL" id="MBL6079050.1"/>
    </source>
</evidence>
<dbReference type="InterPro" id="IPR036291">
    <property type="entry name" value="NAD(P)-bd_dom_sf"/>
</dbReference>
<dbReference type="EMBL" id="JAETWB010000005">
    <property type="protein sequence ID" value="MBL6079050.1"/>
    <property type="molecule type" value="Genomic_DNA"/>
</dbReference>
<gene>
    <name evidence="1" type="ORF">JMJ56_13610</name>
</gene>
<dbReference type="Proteomes" id="UP000660885">
    <property type="component" value="Unassembled WGS sequence"/>
</dbReference>
<accession>A0ABS1U3B6</accession>
<dbReference type="Gene3D" id="3.40.50.720">
    <property type="entry name" value="NAD(P)-binding Rossmann-like Domain"/>
    <property type="match status" value="1"/>
</dbReference>
<keyword evidence="2" id="KW-1185">Reference proteome</keyword>
<evidence type="ECO:0000313" key="2">
    <source>
        <dbReference type="Proteomes" id="UP000660885"/>
    </source>
</evidence>